<sequence length="54" mass="5908">MALGKSSLHKPCGQQPNAAVRSSRPTTFSINNNHNNGITVKYVYTSAKSEFQLL</sequence>
<protein>
    <submittedName>
        <fullName evidence="2">Uncharacterized protein</fullName>
    </submittedName>
</protein>
<dbReference type="AlphaFoldDB" id="A0A6G1PA14"/>
<accession>A0A6G1PA14</accession>
<reference evidence="3" key="2">
    <citation type="submission" date="2019-02" db="EMBL/GenBank/DDBJ databases">
        <title>Opniocepnalus argus Var Kimnra genome.</title>
        <authorList>
            <person name="Zhou C."/>
            <person name="Xiao S."/>
        </authorList>
    </citation>
    <scope>NUCLEOTIDE SEQUENCE [LARGE SCALE GENOMIC DNA]</scope>
</reference>
<keyword evidence="3" id="KW-1185">Reference proteome</keyword>
<evidence type="ECO:0000313" key="2">
    <source>
        <dbReference type="EMBL" id="KAF3687140.1"/>
    </source>
</evidence>
<evidence type="ECO:0000256" key="1">
    <source>
        <dbReference type="SAM" id="MobiDB-lite"/>
    </source>
</evidence>
<reference evidence="2 3" key="1">
    <citation type="submission" date="2019-02" db="EMBL/GenBank/DDBJ databases">
        <title>Opniocepnalus argus genome.</title>
        <authorList>
            <person name="Zhou C."/>
            <person name="Xiao S."/>
        </authorList>
    </citation>
    <scope>NUCLEOTIDE SEQUENCE [LARGE SCALE GENOMIC DNA]</scope>
    <source>
        <strain evidence="2">OARG1902GOOAL</strain>
        <tissue evidence="2">Muscle</tissue>
    </source>
</reference>
<feature type="region of interest" description="Disordered" evidence="1">
    <location>
        <begin position="1"/>
        <end position="35"/>
    </location>
</feature>
<proteinExistence type="predicted"/>
<dbReference type="EMBL" id="CM015714">
    <property type="protein sequence ID" value="KAF3687140.1"/>
    <property type="molecule type" value="Genomic_DNA"/>
</dbReference>
<organism evidence="2 3">
    <name type="scientific">Channa argus</name>
    <name type="common">Northern snakehead</name>
    <name type="synonym">Ophicephalus argus</name>
    <dbReference type="NCBI Taxonomy" id="215402"/>
    <lineage>
        <taxon>Eukaryota</taxon>
        <taxon>Metazoa</taxon>
        <taxon>Chordata</taxon>
        <taxon>Craniata</taxon>
        <taxon>Vertebrata</taxon>
        <taxon>Euteleostomi</taxon>
        <taxon>Actinopterygii</taxon>
        <taxon>Neopterygii</taxon>
        <taxon>Teleostei</taxon>
        <taxon>Neoteleostei</taxon>
        <taxon>Acanthomorphata</taxon>
        <taxon>Anabantaria</taxon>
        <taxon>Anabantiformes</taxon>
        <taxon>Channoidei</taxon>
        <taxon>Channidae</taxon>
        <taxon>Channa</taxon>
    </lineage>
</organism>
<name>A0A6G1PA14_CHAAH</name>
<gene>
    <name evidence="2" type="ORF">EXN66_Car002812</name>
</gene>
<feature type="compositionally biased region" description="Polar residues" evidence="1">
    <location>
        <begin position="23"/>
        <end position="35"/>
    </location>
</feature>
<evidence type="ECO:0000313" key="3">
    <source>
        <dbReference type="Proteomes" id="UP000503349"/>
    </source>
</evidence>
<dbReference type="Proteomes" id="UP000503349">
    <property type="component" value="Chromosome 3"/>
</dbReference>